<dbReference type="Proteomes" id="UP000571183">
    <property type="component" value="Unassembled WGS sequence"/>
</dbReference>
<keyword evidence="1" id="KW-0812">Transmembrane</keyword>
<proteinExistence type="predicted"/>
<gene>
    <name evidence="2" type="ORF">F5897_000706</name>
</gene>
<evidence type="ECO:0000313" key="2">
    <source>
        <dbReference type="EMBL" id="MBB4071402.1"/>
    </source>
</evidence>
<keyword evidence="1" id="KW-1133">Transmembrane helix</keyword>
<feature type="transmembrane region" description="Helical" evidence="1">
    <location>
        <begin position="172"/>
        <end position="190"/>
    </location>
</feature>
<organism evidence="2 3">
    <name type="scientific">Canibacter oris</name>
    <dbReference type="NCBI Taxonomy" id="1365628"/>
    <lineage>
        <taxon>Bacteria</taxon>
        <taxon>Bacillati</taxon>
        <taxon>Actinomycetota</taxon>
        <taxon>Actinomycetes</taxon>
        <taxon>Micrococcales</taxon>
        <taxon>Microbacteriaceae</taxon>
        <taxon>Canibacter</taxon>
    </lineage>
</organism>
<feature type="transmembrane region" description="Helical" evidence="1">
    <location>
        <begin position="258"/>
        <end position="278"/>
    </location>
</feature>
<keyword evidence="1" id="KW-0472">Membrane</keyword>
<sequence>MILNIKSNTLYKLFKCVLSALSYCLALTAFLFCVYALPAIFRGQTDLSWKNFLSFICHLLYKDKDLFSVPNIVSLYTGFSALCIGLIAVSYIRNNYESHLKKAEEKNLSAHKHILALAKVNFEFKPAEKKRIIDFANKPIRTPIITSIIKIFSGSLICYLLVGLIYNFSVNRYVSTGFIFCLICVNIFVYRNVPGRFMSNNLQTALFRNLKLVALKSDIEETSRRFNEKHLSKYIGITAFVATSLVLSGMFLHPEICLYFIVFPLIQLSIGCAFVLFASDEGEDAYLSAAVIFNQHEKSITRLTSPKHRFFPLLFDTTYLFTLGGFSLLAGVTVFSWYFTPHKNDQYWFYTAHVILLTLTVCVLTIILGIKKKQKYFSAGLKTLQKEAETAIDELKEYAVKSQKKSFITRLVRLRI</sequence>
<feature type="transmembrane region" description="Helical" evidence="1">
    <location>
        <begin position="310"/>
        <end position="335"/>
    </location>
</feature>
<feature type="transmembrane region" description="Helical" evidence="1">
    <location>
        <begin position="72"/>
        <end position="92"/>
    </location>
</feature>
<protein>
    <submittedName>
        <fullName evidence="2">Uncharacterized protein</fullName>
    </submittedName>
</protein>
<name>A0A840DIU4_9MICO</name>
<feature type="transmembrane region" description="Helical" evidence="1">
    <location>
        <begin position="148"/>
        <end position="166"/>
    </location>
</feature>
<dbReference type="RefSeq" id="WP_183304489.1">
    <property type="nucleotide sequence ID" value="NZ_JACIFD010000006.1"/>
</dbReference>
<dbReference type="EMBL" id="JACIFD010000006">
    <property type="protein sequence ID" value="MBB4071402.1"/>
    <property type="molecule type" value="Genomic_DNA"/>
</dbReference>
<accession>A0A840DIU4</accession>
<feature type="transmembrane region" description="Helical" evidence="1">
    <location>
        <begin position="234"/>
        <end position="252"/>
    </location>
</feature>
<evidence type="ECO:0000313" key="3">
    <source>
        <dbReference type="Proteomes" id="UP000571183"/>
    </source>
</evidence>
<feature type="transmembrane region" description="Helical" evidence="1">
    <location>
        <begin position="20"/>
        <end position="41"/>
    </location>
</feature>
<evidence type="ECO:0000256" key="1">
    <source>
        <dbReference type="SAM" id="Phobius"/>
    </source>
</evidence>
<dbReference type="AlphaFoldDB" id="A0A840DIU4"/>
<feature type="transmembrane region" description="Helical" evidence="1">
    <location>
        <begin position="347"/>
        <end position="370"/>
    </location>
</feature>
<keyword evidence="3" id="KW-1185">Reference proteome</keyword>
<reference evidence="2" key="1">
    <citation type="submission" date="2020-08" db="EMBL/GenBank/DDBJ databases">
        <title>Sequencing the genomes of 1000 actinobacteria strains.</title>
        <authorList>
            <person name="Klenk H.-P."/>
        </authorList>
    </citation>
    <scope>NUCLEOTIDE SEQUENCE [LARGE SCALE GENOMIC DNA]</scope>
    <source>
        <strain evidence="2">DSM 27064</strain>
    </source>
</reference>
<comment type="caution">
    <text evidence="2">The sequence shown here is derived from an EMBL/GenBank/DDBJ whole genome shotgun (WGS) entry which is preliminary data.</text>
</comment>